<dbReference type="SMART" id="SM00862">
    <property type="entry name" value="Trans_reg_C"/>
    <property type="match status" value="1"/>
</dbReference>
<dbReference type="PROSITE" id="PS51755">
    <property type="entry name" value="OMPR_PHOB"/>
    <property type="match status" value="1"/>
</dbReference>
<keyword evidence="4 7" id="KW-0238">DNA-binding</keyword>
<evidence type="ECO:0000256" key="7">
    <source>
        <dbReference type="PROSITE-ProRule" id="PRU01091"/>
    </source>
</evidence>
<dbReference type="CDD" id="cd00383">
    <property type="entry name" value="trans_reg_C"/>
    <property type="match status" value="1"/>
</dbReference>
<evidence type="ECO:0000313" key="11">
    <source>
        <dbReference type="Proteomes" id="UP000239861"/>
    </source>
</evidence>
<evidence type="ECO:0000256" key="5">
    <source>
        <dbReference type="ARBA" id="ARBA00023163"/>
    </source>
</evidence>
<dbReference type="Proteomes" id="UP000239861">
    <property type="component" value="Unassembled WGS sequence"/>
</dbReference>
<evidence type="ECO:0000259" key="9">
    <source>
        <dbReference type="PROSITE" id="PS51755"/>
    </source>
</evidence>
<dbReference type="SUPFAM" id="SSF46894">
    <property type="entry name" value="C-terminal effector domain of the bipartite response regulators"/>
    <property type="match status" value="1"/>
</dbReference>
<feature type="DNA-binding region" description="OmpR/PhoB-type" evidence="7">
    <location>
        <begin position="136"/>
        <end position="232"/>
    </location>
</feature>
<evidence type="ECO:0000259" key="8">
    <source>
        <dbReference type="PROSITE" id="PS50110"/>
    </source>
</evidence>
<evidence type="ECO:0000256" key="6">
    <source>
        <dbReference type="PROSITE-ProRule" id="PRU00169"/>
    </source>
</evidence>
<dbReference type="InterPro" id="IPR001789">
    <property type="entry name" value="Sig_transdc_resp-reg_receiver"/>
</dbReference>
<dbReference type="GO" id="GO:0000976">
    <property type="term" value="F:transcription cis-regulatory region binding"/>
    <property type="evidence" value="ECO:0007669"/>
    <property type="project" value="TreeGrafter"/>
</dbReference>
<dbReference type="CDD" id="cd17536">
    <property type="entry name" value="REC_YesN-like"/>
    <property type="match status" value="1"/>
</dbReference>
<dbReference type="PROSITE" id="PS50110">
    <property type="entry name" value="RESPONSE_REGULATORY"/>
    <property type="match status" value="1"/>
</dbReference>
<proteinExistence type="predicted"/>
<dbReference type="InterPro" id="IPR001867">
    <property type="entry name" value="OmpR/PhoB-type_DNA-bd"/>
</dbReference>
<dbReference type="GO" id="GO:0005829">
    <property type="term" value="C:cytosol"/>
    <property type="evidence" value="ECO:0007669"/>
    <property type="project" value="TreeGrafter"/>
</dbReference>
<comment type="caution">
    <text evidence="10">The sequence shown here is derived from an EMBL/GenBank/DDBJ whole genome shotgun (WGS) entry which is preliminary data.</text>
</comment>
<evidence type="ECO:0000313" key="10">
    <source>
        <dbReference type="EMBL" id="PPK60577.1"/>
    </source>
</evidence>
<evidence type="ECO:0000256" key="1">
    <source>
        <dbReference type="ARBA" id="ARBA00022553"/>
    </source>
</evidence>
<evidence type="ECO:0000256" key="4">
    <source>
        <dbReference type="ARBA" id="ARBA00023125"/>
    </source>
</evidence>
<accession>A0AB36ZVP7</accession>
<feature type="domain" description="OmpR/PhoB-type" evidence="9">
    <location>
        <begin position="136"/>
        <end position="232"/>
    </location>
</feature>
<dbReference type="Pfam" id="PF00486">
    <property type="entry name" value="Trans_reg_C"/>
    <property type="match status" value="1"/>
</dbReference>
<dbReference type="EMBL" id="PTIW01000019">
    <property type="protein sequence ID" value="PPK60577.1"/>
    <property type="molecule type" value="Genomic_DNA"/>
</dbReference>
<organism evidence="10 11">
    <name type="scientific">Malaciobacter marinus</name>
    <dbReference type="NCBI Taxonomy" id="505249"/>
    <lineage>
        <taxon>Bacteria</taxon>
        <taxon>Pseudomonadati</taxon>
        <taxon>Campylobacterota</taxon>
        <taxon>Epsilonproteobacteria</taxon>
        <taxon>Campylobacterales</taxon>
        <taxon>Arcobacteraceae</taxon>
        <taxon>Malaciobacter</taxon>
    </lineage>
</organism>
<evidence type="ECO:0000256" key="2">
    <source>
        <dbReference type="ARBA" id="ARBA00023012"/>
    </source>
</evidence>
<dbReference type="SMART" id="SM00448">
    <property type="entry name" value="REC"/>
    <property type="match status" value="1"/>
</dbReference>
<dbReference type="Gene3D" id="1.10.10.10">
    <property type="entry name" value="Winged helix-like DNA-binding domain superfamily/Winged helix DNA-binding domain"/>
    <property type="match status" value="1"/>
</dbReference>
<reference evidence="10 11" key="1">
    <citation type="submission" date="2018-02" db="EMBL/GenBank/DDBJ databases">
        <title>Subsurface microbial communities from deep shales in Ohio and West Virginia, USA.</title>
        <authorList>
            <person name="Wrighton K."/>
        </authorList>
    </citation>
    <scope>NUCLEOTIDE SEQUENCE [LARGE SCALE GENOMIC DNA]</scope>
    <source>
        <strain evidence="10 11">MARC-MIP3H16</strain>
    </source>
</reference>
<protein>
    <submittedName>
        <fullName evidence="10">Winged helix family two component transcriptional regulator</fullName>
    </submittedName>
</protein>
<dbReference type="GO" id="GO:0032993">
    <property type="term" value="C:protein-DNA complex"/>
    <property type="evidence" value="ECO:0007669"/>
    <property type="project" value="TreeGrafter"/>
</dbReference>
<dbReference type="Pfam" id="PF00072">
    <property type="entry name" value="Response_reg"/>
    <property type="match status" value="1"/>
</dbReference>
<dbReference type="InterPro" id="IPR016032">
    <property type="entry name" value="Sig_transdc_resp-reg_C-effctor"/>
</dbReference>
<evidence type="ECO:0000256" key="3">
    <source>
        <dbReference type="ARBA" id="ARBA00023015"/>
    </source>
</evidence>
<feature type="domain" description="Response regulatory" evidence="8">
    <location>
        <begin position="14"/>
        <end position="128"/>
    </location>
</feature>
<dbReference type="GO" id="GO:0006355">
    <property type="term" value="P:regulation of DNA-templated transcription"/>
    <property type="evidence" value="ECO:0007669"/>
    <property type="project" value="InterPro"/>
</dbReference>
<gene>
    <name evidence="10" type="ORF">B0F89_11933</name>
</gene>
<keyword evidence="3" id="KW-0805">Transcription regulation</keyword>
<keyword evidence="2" id="KW-0902">Two-component regulatory system</keyword>
<dbReference type="RefSeq" id="WP_079578338.1">
    <property type="nucleotide sequence ID" value="NZ_FUYO01000016.1"/>
</dbReference>
<dbReference type="GO" id="GO:0000156">
    <property type="term" value="F:phosphorelay response regulator activity"/>
    <property type="evidence" value="ECO:0007669"/>
    <property type="project" value="TreeGrafter"/>
</dbReference>
<keyword evidence="1 6" id="KW-0597">Phosphoprotein</keyword>
<dbReference type="InterPro" id="IPR011006">
    <property type="entry name" value="CheY-like_superfamily"/>
</dbReference>
<feature type="modified residue" description="4-aspartylphosphate" evidence="6">
    <location>
        <position position="63"/>
    </location>
</feature>
<dbReference type="PANTHER" id="PTHR48111">
    <property type="entry name" value="REGULATOR OF RPOS"/>
    <property type="match status" value="1"/>
</dbReference>
<name>A0AB36ZVP7_9BACT</name>
<dbReference type="AlphaFoldDB" id="A0AB36ZVP7"/>
<keyword evidence="5" id="KW-0804">Transcription</keyword>
<dbReference type="InterPro" id="IPR036388">
    <property type="entry name" value="WH-like_DNA-bd_sf"/>
</dbReference>
<sequence length="234" mass="27418">MKNQEINEILNSLTIAYTEDEKNIRENMSKTLNLLCKNCIEFQSGEELLDYFDKNPVHIVITDINLPKMNGIELIKKIREKDEKIPIILLTAYIETQYLFDAIKYKVVEYLPKPIDYETLIQALLKATKDLVNNGSYIIKINKKLFFNVLNKELLTIDKKKIPLTPKELKLLNLFIKNKNKIVTYEEIKNQIWENSYEVTESAFKNLINKLRNKISKDSIVNISKIGYKLNIDD</sequence>
<dbReference type="SUPFAM" id="SSF52172">
    <property type="entry name" value="CheY-like"/>
    <property type="match status" value="1"/>
</dbReference>
<dbReference type="PANTHER" id="PTHR48111:SF1">
    <property type="entry name" value="TWO-COMPONENT RESPONSE REGULATOR ORR33"/>
    <property type="match status" value="1"/>
</dbReference>
<dbReference type="InterPro" id="IPR039420">
    <property type="entry name" value="WalR-like"/>
</dbReference>
<dbReference type="Gene3D" id="3.40.50.2300">
    <property type="match status" value="1"/>
</dbReference>